<protein>
    <submittedName>
        <fullName evidence="2">(northern house mosquito) hypothetical protein</fullName>
    </submittedName>
</protein>
<organism evidence="2">
    <name type="scientific">Culex pipiens</name>
    <name type="common">House mosquito</name>
    <dbReference type="NCBI Taxonomy" id="7175"/>
    <lineage>
        <taxon>Eukaryota</taxon>
        <taxon>Metazoa</taxon>
        <taxon>Ecdysozoa</taxon>
        <taxon>Arthropoda</taxon>
        <taxon>Hexapoda</taxon>
        <taxon>Insecta</taxon>
        <taxon>Pterygota</taxon>
        <taxon>Neoptera</taxon>
        <taxon>Endopterygota</taxon>
        <taxon>Diptera</taxon>
        <taxon>Nematocera</taxon>
        <taxon>Culicoidea</taxon>
        <taxon>Culicidae</taxon>
        <taxon>Culicinae</taxon>
        <taxon>Culicini</taxon>
        <taxon>Culex</taxon>
        <taxon>Culex</taxon>
    </lineage>
</organism>
<feature type="region of interest" description="Disordered" evidence="1">
    <location>
        <begin position="30"/>
        <end position="52"/>
    </location>
</feature>
<evidence type="ECO:0000256" key="1">
    <source>
        <dbReference type="SAM" id="MobiDB-lite"/>
    </source>
</evidence>
<sequence length="113" mass="12191">MVMCDSIPWESKRLITQRRMFRFVGGIPSSCSRDAKARMSSSGSHSSPSTRSASLSASMLMAFACICFGSPTRSRSASEFECQFLISNPPRACTSFTSSATLIASASESKLSR</sequence>
<name>A0A8D8BUD5_CULPI</name>
<feature type="compositionally biased region" description="Low complexity" evidence="1">
    <location>
        <begin position="38"/>
        <end position="52"/>
    </location>
</feature>
<dbReference type="EMBL" id="HBUE01092032">
    <property type="protein sequence ID" value="CAG6482018.1"/>
    <property type="molecule type" value="Transcribed_RNA"/>
</dbReference>
<dbReference type="AlphaFoldDB" id="A0A8D8BUD5"/>
<reference evidence="2" key="1">
    <citation type="submission" date="2021-05" db="EMBL/GenBank/DDBJ databases">
        <authorList>
            <person name="Alioto T."/>
            <person name="Alioto T."/>
            <person name="Gomez Garrido J."/>
        </authorList>
    </citation>
    <scope>NUCLEOTIDE SEQUENCE</scope>
</reference>
<accession>A0A8D8BUD5</accession>
<proteinExistence type="predicted"/>
<evidence type="ECO:0000313" key="2">
    <source>
        <dbReference type="EMBL" id="CAG6482018.1"/>
    </source>
</evidence>